<accession>A0A5S9QU42</accession>
<proteinExistence type="predicted"/>
<protein>
    <submittedName>
        <fullName evidence="2">Uncharacterized protein</fullName>
    </submittedName>
</protein>
<dbReference type="EMBL" id="CACSIP010000021">
    <property type="protein sequence ID" value="CAA0123173.1"/>
    <property type="molecule type" value="Genomic_DNA"/>
</dbReference>
<feature type="region of interest" description="Disordered" evidence="1">
    <location>
        <begin position="133"/>
        <end position="154"/>
    </location>
</feature>
<evidence type="ECO:0000256" key="1">
    <source>
        <dbReference type="SAM" id="MobiDB-lite"/>
    </source>
</evidence>
<feature type="region of interest" description="Disordered" evidence="1">
    <location>
        <begin position="79"/>
        <end position="116"/>
    </location>
</feature>
<evidence type="ECO:0000313" key="3">
    <source>
        <dbReference type="Proteomes" id="UP000430146"/>
    </source>
</evidence>
<feature type="compositionally biased region" description="Basic and acidic residues" evidence="1">
    <location>
        <begin position="141"/>
        <end position="154"/>
    </location>
</feature>
<evidence type="ECO:0000313" key="2">
    <source>
        <dbReference type="EMBL" id="CAA0123173.1"/>
    </source>
</evidence>
<reference evidence="2 3" key="1">
    <citation type="submission" date="2019-11" db="EMBL/GenBank/DDBJ databases">
        <authorList>
            <person name="Holert J."/>
        </authorList>
    </citation>
    <scope>NUCLEOTIDE SEQUENCE [LARGE SCALE GENOMIC DNA]</scope>
    <source>
        <strain evidence="2">BC8_1</strain>
    </source>
</reference>
<dbReference type="RefSeq" id="WP_234897461.1">
    <property type="nucleotide sequence ID" value="NZ_CACSIP010000021.1"/>
</dbReference>
<name>A0A5S9QU42_MYCVN</name>
<sequence length="154" mass="16642">MTTPEPASLQGAESDLHTAQSETDPHRQGQYARSAADTAAEVAVGDATSSADRERALAVMQDALAITARSLLREAQSALADARGSTEPRRRRELARSAVSKARQVARQRDLTDDERAAARQVIGHGRMLATTVSASVKRQQGIEREREEPEIAI</sequence>
<dbReference type="AlphaFoldDB" id="A0A5S9QU42"/>
<keyword evidence="3" id="KW-1185">Reference proteome</keyword>
<dbReference type="Proteomes" id="UP000430146">
    <property type="component" value="Unassembled WGS sequence"/>
</dbReference>
<organism evidence="2 3">
    <name type="scientific">Mycolicibacterium vanbaalenii</name>
    <name type="common">Mycobacterium vanbaalenii</name>
    <dbReference type="NCBI Taxonomy" id="110539"/>
    <lineage>
        <taxon>Bacteria</taxon>
        <taxon>Bacillati</taxon>
        <taxon>Actinomycetota</taxon>
        <taxon>Actinomycetes</taxon>
        <taxon>Mycobacteriales</taxon>
        <taxon>Mycobacteriaceae</taxon>
        <taxon>Mycolicibacterium</taxon>
    </lineage>
</organism>
<feature type="compositionally biased region" description="Basic and acidic residues" evidence="1">
    <location>
        <begin position="107"/>
        <end position="116"/>
    </location>
</feature>
<gene>
    <name evidence="2" type="ORF">AELLOGFF_04535</name>
</gene>
<feature type="region of interest" description="Disordered" evidence="1">
    <location>
        <begin position="1"/>
        <end position="37"/>
    </location>
</feature>